<evidence type="ECO:0000313" key="1">
    <source>
        <dbReference type="EMBL" id="AZB73179.1"/>
    </source>
</evidence>
<reference evidence="1 2" key="1">
    <citation type="journal article" date="2018" name="Sci. Rep.">
        <title>Genome Features and Biochemical Characteristics of a Robust, Fast Growing and Naturally Transformable Cyanobacterium Synechococcus elongatus PCC 11801 Isolated from India.</title>
        <authorList>
            <person name="Jaiswal D."/>
            <person name="Sengupta A."/>
            <person name="Sohoni S."/>
            <person name="Sengupta S."/>
            <person name="Phadnavis A.G."/>
            <person name="Pakrasi H.B."/>
            <person name="Wangikar P.P."/>
        </authorList>
    </citation>
    <scope>NUCLEOTIDE SEQUENCE [LARGE SCALE GENOMIC DNA]</scope>
    <source>
        <strain evidence="1 2">PCC 11801</strain>
    </source>
</reference>
<gene>
    <name evidence="1" type="ORF">DOP62_11050</name>
</gene>
<organism evidence="1 2">
    <name type="scientific">Synechococcus elongatus PCC 11801</name>
    <dbReference type="NCBI Taxonomy" id="2219813"/>
    <lineage>
        <taxon>Bacteria</taxon>
        <taxon>Bacillati</taxon>
        <taxon>Cyanobacteriota</taxon>
        <taxon>Cyanophyceae</taxon>
        <taxon>Synechococcales</taxon>
        <taxon>Synechococcaceae</taxon>
        <taxon>Synechococcus</taxon>
    </lineage>
</organism>
<protein>
    <submittedName>
        <fullName evidence="1">Uncharacterized protein</fullName>
    </submittedName>
</protein>
<accession>A0AAN1UV00</accession>
<proteinExistence type="predicted"/>
<dbReference type="Proteomes" id="UP000267249">
    <property type="component" value="Chromosome"/>
</dbReference>
<evidence type="ECO:0000313" key="2">
    <source>
        <dbReference type="Proteomes" id="UP000267249"/>
    </source>
</evidence>
<name>A0AAN1UV00_SYNEL</name>
<sequence>MASLQQVQQYLALWFQVGQGIIADDKTYCPQPVLAQGQYSPEFQQCWEALKSLGFENCYLDGTVISLEELLSPAWEITDCARCLMPVALPIGQVLSNACPCSDSPTWPNFDLPMPHVPKGANASLQRICDRIAAGDRRRDFV</sequence>
<dbReference type="EMBL" id="CP030139">
    <property type="protein sequence ID" value="AZB73179.1"/>
    <property type="molecule type" value="Genomic_DNA"/>
</dbReference>
<dbReference type="AlphaFoldDB" id="A0AAN1UV00"/>
<dbReference type="RefSeq" id="WP_208673710.1">
    <property type="nucleotide sequence ID" value="NZ_CP030139.2"/>
</dbReference>